<feature type="DNA-binding region" description="H-T-H motif" evidence="4">
    <location>
        <begin position="34"/>
        <end position="53"/>
    </location>
</feature>
<evidence type="ECO:0000313" key="6">
    <source>
        <dbReference type="EMBL" id="GAA0374412.1"/>
    </source>
</evidence>
<evidence type="ECO:0000256" key="2">
    <source>
        <dbReference type="ARBA" id="ARBA00023125"/>
    </source>
</evidence>
<proteinExistence type="predicted"/>
<accession>A0ABN0XWM8</accession>
<evidence type="ECO:0000259" key="5">
    <source>
        <dbReference type="PROSITE" id="PS50977"/>
    </source>
</evidence>
<dbReference type="InterPro" id="IPR001647">
    <property type="entry name" value="HTH_TetR"/>
</dbReference>
<dbReference type="SUPFAM" id="SSF48498">
    <property type="entry name" value="Tetracyclin repressor-like, C-terminal domain"/>
    <property type="match status" value="1"/>
</dbReference>
<dbReference type="Gene3D" id="1.10.10.60">
    <property type="entry name" value="Homeodomain-like"/>
    <property type="match status" value="1"/>
</dbReference>
<keyword evidence="2 4" id="KW-0238">DNA-binding</keyword>
<dbReference type="RefSeq" id="WP_343847475.1">
    <property type="nucleotide sequence ID" value="NZ_BAAAEI010000031.1"/>
</dbReference>
<dbReference type="SUPFAM" id="SSF46689">
    <property type="entry name" value="Homeodomain-like"/>
    <property type="match status" value="1"/>
</dbReference>
<feature type="domain" description="HTH tetR-type" evidence="5">
    <location>
        <begin position="11"/>
        <end position="71"/>
    </location>
</feature>
<keyword evidence="1" id="KW-0805">Transcription regulation</keyword>
<gene>
    <name evidence="6" type="ORF">GCM10009092_43290</name>
</gene>
<sequence length="204" mass="23033">MSDSKRGRPRAFDREKALQNAMELFWQKGFDNTSLSELTACMGLNPPSLYASFKSKEGLFNEALARYEETEGKGIWEHLEEAATAREAVEQLLHASALNFSRQDKPKGCMIVLSAPQMCGSSNTICEELRLKRKRSMQLLHSRLERAKREGELPEQTDCAGLANLVLTFQHGMSIQARDGSSRQTLVKLAEQFISAWECLIHIR</sequence>
<dbReference type="PANTHER" id="PTHR47506">
    <property type="entry name" value="TRANSCRIPTIONAL REGULATORY PROTEIN"/>
    <property type="match status" value="1"/>
</dbReference>
<evidence type="ECO:0000256" key="1">
    <source>
        <dbReference type="ARBA" id="ARBA00023015"/>
    </source>
</evidence>
<comment type="caution">
    <text evidence="6">The sequence shown here is derived from an EMBL/GenBank/DDBJ whole genome shotgun (WGS) entry which is preliminary data.</text>
</comment>
<dbReference type="EMBL" id="BAAAEI010000031">
    <property type="protein sequence ID" value="GAA0374412.1"/>
    <property type="molecule type" value="Genomic_DNA"/>
</dbReference>
<keyword evidence="7" id="KW-1185">Reference proteome</keyword>
<keyword evidence="3" id="KW-0804">Transcription</keyword>
<name>A0ABN0XWM8_9ALTE</name>
<evidence type="ECO:0000313" key="7">
    <source>
        <dbReference type="Proteomes" id="UP001501757"/>
    </source>
</evidence>
<dbReference type="InterPro" id="IPR009057">
    <property type="entry name" value="Homeodomain-like_sf"/>
</dbReference>
<dbReference type="PROSITE" id="PS50977">
    <property type="entry name" value="HTH_TETR_2"/>
    <property type="match status" value="1"/>
</dbReference>
<organism evidence="6 7">
    <name type="scientific">Bowmanella denitrificans</name>
    <dbReference type="NCBI Taxonomy" id="366582"/>
    <lineage>
        <taxon>Bacteria</taxon>
        <taxon>Pseudomonadati</taxon>
        <taxon>Pseudomonadota</taxon>
        <taxon>Gammaproteobacteria</taxon>
        <taxon>Alteromonadales</taxon>
        <taxon>Alteromonadaceae</taxon>
        <taxon>Bowmanella</taxon>
    </lineage>
</organism>
<dbReference type="PANTHER" id="PTHR47506:SF1">
    <property type="entry name" value="HTH-TYPE TRANSCRIPTIONAL REGULATOR YJDC"/>
    <property type="match status" value="1"/>
</dbReference>
<protein>
    <submittedName>
        <fullName evidence="6">TetR/AcrR family transcriptional regulator</fullName>
    </submittedName>
</protein>
<evidence type="ECO:0000256" key="4">
    <source>
        <dbReference type="PROSITE-ProRule" id="PRU00335"/>
    </source>
</evidence>
<evidence type="ECO:0000256" key="3">
    <source>
        <dbReference type="ARBA" id="ARBA00023163"/>
    </source>
</evidence>
<dbReference type="Proteomes" id="UP001501757">
    <property type="component" value="Unassembled WGS sequence"/>
</dbReference>
<dbReference type="InterPro" id="IPR036271">
    <property type="entry name" value="Tet_transcr_reg_TetR-rel_C_sf"/>
</dbReference>
<dbReference type="Pfam" id="PF00440">
    <property type="entry name" value="TetR_N"/>
    <property type="match status" value="1"/>
</dbReference>
<reference evidence="6 7" key="1">
    <citation type="journal article" date="2019" name="Int. J. Syst. Evol. Microbiol.">
        <title>The Global Catalogue of Microorganisms (GCM) 10K type strain sequencing project: providing services to taxonomists for standard genome sequencing and annotation.</title>
        <authorList>
            <consortium name="The Broad Institute Genomics Platform"/>
            <consortium name="The Broad Institute Genome Sequencing Center for Infectious Disease"/>
            <person name="Wu L."/>
            <person name="Ma J."/>
        </authorList>
    </citation>
    <scope>NUCLEOTIDE SEQUENCE [LARGE SCALE GENOMIC DNA]</scope>
    <source>
        <strain evidence="6 7">JCM 13378</strain>
    </source>
</reference>
<dbReference type="Gene3D" id="1.10.357.10">
    <property type="entry name" value="Tetracycline Repressor, domain 2"/>
    <property type="match status" value="1"/>
</dbReference>